<protein>
    <submittedName>
        <fullName evidence="1">Uncharacterized protein</fullName>
    </submittedName>
</protein>
<reference evidence="1 2" key="1">
    <citation type="submission" date="2019-05" db="EMBL/GenBank/DDBJ databases">
        <title>Another draft genome of Portunus trituberculatus and its Hox gene families provides insights of decapod evolution.</title>
        <authorList>
            <person name="Jeong J.-H."/>
            <person name="Song I."/>
            <person name="Kim S."/>
            <person name="Choi T."/>
            <person name="Kim D."/>
            <person name="Ryu S."/>
            <person name="Kim W."/>
        </authorList>
    </citation>
    <scope>NUCLEOTIDE SEQUENCE [LARGE SCALE GENOMIC DNA]</scope>
    <source>
        <tissue evidence="1">Muscle</tissue>
    </source>
</reference>
<comment type="caution">
    <text evidence="1">The sequence shown here is derived from an EMBL/GenBank/DDBJ whole genome shotgun (WGS) entry which is preliminary data.</text>
</comment>
<dbReference type="AlphaFoldDB" id="A0A5B7EAU2"/>
<evidence type="ECO:0000313" key="1">
    <source>
        <dbReference type="EMBL" id="MPC30758.1"/>
    </source>
</evidence>
<accession>A0A5B7EAU2</accession>
<name>A0A5B7EAU2_PORTR</name>
<proteinExistence type="predicted"/>
<evidence type="ECO:0000313" key="2">
    <source>
        <dbReference type="Proteomes" id="UP000324222"/>
    </source>
</evidence>
<sequence length="84" mass="9243">MGTTLSWWGGGLACPFDLASSSRGGLGPCSANPRVRGLPMLVRSPVRGQTKWFLRRLPVDQRSHPLERSLNRGRLVLDGWLSSL</sequence>
<keyword evidence="2" id="KW-1185">Reference proteome</keyword>
<dbReference type="EMBL" id="VSRR010002313">
    <property type="protein sequence ID" value="MPC30758.1"/>
    <property type="molecule type" value="Genomic_DNA"/>
</dbReference>
<gene>
    <name evidence="1" type="ORF">E2C01_024027</name>
</gene>
<dbReference type="Proteomes" id="UP000324222">
    <property type="component" value="Unassembled WGS sequence"/>
</dbReference>
<organism evidence="1 2">
    <name type="scientific">Portunus trituberculatus</name>
    <name type="common">Swimming crab</name>
    <name type="synonym">Neptunus trituberculatus</name>
    <dbReference type="NCBI Taxonomy" id="210409"/>
    <lineage>
        <taxon>Eukaryota</taxon>
        <taxon>Metazoa</taxon>
        <taxon>Ecdysozoa</taxon>
        <taxon>Arthropoda</taxon>
        <taxon>Crustacea</taxon>
        <taxon>Multicrustacea</taxon>
        <taxon>Malacostraca</taxon>
        <taxon>Eumalacostraca</taxon>
        <taxon>Eucarida</taxon>
        <taxon>Decapoda</taxon>
        <taxon>Pleocyemata</taxon>
        <taxon>Brachyura</taxon>
        <taxon>Eubrachyura</taxon>
        <taxon>Portunoidea</taxon>
        <taxon>Portunidae</taxon>
        <taxon>Portuninae</taxon>
        <taxon>Portunus</taxon>
    </lineage>
</organism>